<reference evidence="2 3" key="1">
    <citation type="submission" date="2019-05" db="EMBL/GenBank/DDBJ databases">
        <title>The compact genome of Giardia muris reveals important steps in the evolution of intestinal protozoan parasites.</title>
        <authorList>
            <person name="Xu F."/>
            <person name="Jimenez-Gonzalez A."/>
            <person name="Einarsson E."/>
            <person name="Astvaldsson A."/>
            <person name="Peirasmaki D."/>
            <person name="Eckmann L."/>
            <person name="Andersson J.O."/>
            <person name="Svard S.G."/>
            <person name="Jerlstrom-Hultqvist J."/>
        </authorList>
    </citation>
    <scope>NUCLEOTIDE SEQUENCE [LARGE SCALE GENOMIC DNA]</scope>
    <source>
        <strain evidence="2 3">Roberts-Thomson</strain>
    </source>
</reference>
<evidence type="ECO:0000313" key="2">
    <source>
        <dbReference type="EMBL" id="TNJ29027.1"/>
    </source>
</evidence>
<feature type="transmembrane region" description="Helical" evidence="1">
    <location>
        <begin position="60"/>
        <end position="78"/>
    </location>
</feature>
<dbReference type="Proteomes" id="UP000315496">
    <property type="component" value="Chromosome 2"/>
</dbReference>
<evidence type="ECO:0000313" key="3">
    <source>
        <dbReference type="Proteomes" id="UP000315496"/>
    </source>
</evidence>
<keyword evidence="1" id="KW-0472">Membrane</keyword>
<keyword evidence="1" id="KW-0812">Transmembrane</keyword>
<keyword evidence="1" id="KW-1133">Transmembrane helix</keyword>
<proteinExistence type="predicted"/>
<gene>
    <name evidence="2" type="ORF">GMRT_22694</name>
</gene>
<evidence type="ECO:0000256" key="1">
    <source>
        <dbReference type="SAM" id="Phobius"/>
    </source>
</evidence>
<sequence>MRGTREPFSMRPEGFGLEAQEVSREVIREGVAQANSREHQTIIAMARNAERRRLESANNIPFVVMAMLILTLFSFIFYQCIVRDGNGTPFV</sequence>
<dbReference type="VEuPathDB" id="GiardiaDB:GMRT_22694"/>
<name>A0A4Z1T7B2_GIAMU</name>
<organism evidence="2 3">
    <name type="scientific">Giardia muris</name>
    <dbReference type="NCBI Taxonomy" id="5742"/>
    <lineage>
        <taxon>Eukaryota</taxon>
        <taxon>Metamonada</taxon>
        <taxon>Diplomonadida</taxon>
        <taxon>Hexamitidae</taxon>
        <taxon>Giardiinae</taxon>
        <taxon>Giardia</taxon>
    </lineage>
</organism>
<dbReference type="AlphaFoldDB" id="A0A4Z1T7B2"/>
<dbReference type="EMBL" id="VDLU01000002">
    <property type="protein sequence ID" value="TNJ29027.1"/>
    <property type="molecule type" value="Genomic_DNA"/>
</dbReference>
<comment type="caution">
    <text evidence="2">The sequence shown here is derived from an EMBL/GenBank/DDBJ whole genome shotgun (WGS) entry which is preliminary data.</text>
</comment>
<dbReference type="OrthoDB" id="10250126at2759"/>
<accession>A0A4Z1T7B2</accession>
<protein>
    <submittedName>
        <fullName evidence="2">Uncharacterized protein</fullName>
    </submittedName>
</protein>
<keyword evidence="3" id="KW-1185">Reference proteome</keyword>